<protein>
    <submittedName>
        <fullName evidence="1">Uncharacterized protein</fullName>
    </submittedName>
</protein>
<evidence type="ECO:0000313" key="2">
    <source>
        <dbReference type="Proteomes" id="UP000069850"/>
    </source>
</evidence>
<name>A0A0X3BKI3_9EURY</name>
<reference evidence="1 2" key="1">
    <citation type="submission" date="2016-01" db="EMBL/GenBank/DDBJ databases">
        <authorList>
            <person name="Manzoor S."/>
        </authorList>
    </citation>
    <scope>NUCLEOTIDE SEQUENCE [LARGE SCALE GENOMIC DNA]</scope>
    <source>
        <strain evidence="1">Methanoculleus sp MAB1</strain>
    </source>
</reference>
<dbReference type="Proteomes" id="UP000069850">
    <property type="component" value="Chromosome 1"/>
</dbReference>
<gene>
    <name evidence="1" type="ORF">MMAB1_1453</name>
</gene>
<dbReference type="AlphaFoldDB" id="A0A0X3BKI3"/>
<sequence>MPGDLTGINRILTIKNGGEIESGTKGNLFYVCRDIIVYSEEREMAKPIELGLVLEGEDARRFQRYLDCPTDTDDGRELIREAAILAREMRL</sequence>
<dbReference type="EMBL" id="LT158599">
    <property type="protein sequence ID" value="CVK32666.1"/>
    <property type="molecule type" value="Genomic_DNA"/>
</dbReference>
<proteinExistence type="predicted"/>
<dbReference type="KEGG" id="mema:MMAB1_1453"/>
<evidence type="ECO:0000313" key="1">
    <source>
        <dbReference type="EMBL" id="CVK32666.1"/>
    </source>
</evidence>
<accession>A0A0X3BKI3</accession>
<organism evidence="1 2">
    <name type="scientific">Methanoculleus bourgensis</name>
    <dbReference type="NCBI Taxonomy" id="83986"/>
    <lineage>
        <taxon>Archaea</taxon>
        <taxon>Methanobacteriati</taxon>
        <taxon>Methanobacteriota</taxon>
        <taxon>Stenosarchaea group</taxon>
        <taxon>Methanomicrobia</taxon>
        <taxon>Methanomicrobiales</taxon>
        <taxon>Methanomicrobiaceae</taxon>
        <taxon>Methanoculleus</taxon>
    </lineage>
</organism>